<proteinExistence type="predicted"/>
<reference evidence="2" key="1">
    <citation type="submission" date="2022-11" db="UniProtKB">
        <authorList>
            <consortium name="WormBaseParasite"/>
        </authorList>
    </citation>
    <scope>IDENTIFICATION</scope>
</reference>
<dbReference type="Proteomes" id="UP000887577">
    <property type="component" value="Unplaced"/>
</dbReference>
<dbReference type="InterPro" id="IPR001005">
    <property type="entry name" value="SANT/Myb"/>
</dbReference>
<evidence type="ECO:0000313" key="1">
    <source>
        <dbReference type="Proteomes" id="UP000887577"/>
    </source>
</evidence>
<dbReference type="WBParaSite" id="PSU_v2.g14877.t1">
    <property type="protein sequence ID" value="PSU_v2.g14877.t1"/>
    <property type="gene ID" value="PSU_v2.g14877"/>
</dbReference>
<protein>
    <submittedName>
        <fullName evidence="2">Myb-like domain-containing protein</fullName>
    </submittedName>
</protein>
<sequence>MKHIQCNLGIWNKREMQTFVQVLSDNYQWNIQNWLKIISKNFLNKSPENCSNFYYTLKSAGLSFRNRTFKQSSNFFKSTTKSLCENCINKLWKQSNQNQKTTNLCALCKLYRELYGKQRPNAQALSESFDLSFLSSKKT</sequence>
<dbReference type="CDD" id="cd00167">
    <property type="entry name" value="SANT"/>
    <property type="match status" value="1"/>
</dbReference>
<accession>A0A914Y801</accession>
<name>A0A914Y801_9BILA</name>
<keyword evidence="1" id="KW-1185">Reference proteome</keyword>
<organism evidence="1 2">
    <name type="scientific">Panagrolaimus superbus</name>
    <dbReference type="NCBI Taxonomy" id="310955"/>
    <lineage>
        <taxon>Eukaryota</taxon>
        <taxon>Metazoa</taxon>
        <taxon>Ecdysozoa</taxon>
        <taxon>Nematoda</taxon>
        <taxon>Chromadorea</taxon>
        <taxon>Rhabditida</taxon>
        <taxon>Tylenchina</taxon>
        <taxon>Panagrolaimomorpha</taxon>
        <taxon>Panagrolaimoidea</taxon>
        <taxon>Panagrolaimidae</taxon>
        <taxon>Panagrolaimus</taxon>
    </lineage>
</organism>
<dbReference type="AlphaFoldDB" id="A0A914Y801"/>
<evidence type="ECO:0000313" key="2">
    <source>
        <dbReference type="WBParaSite" id="PSU_v2.g14877.t1"/>
    </source>
</evidence>